<evidence type="ECO:0000256" key="9">
    <source>
        <dbReference type="ARBA" id="ARBA00022958"/>
    </source>
</evidence>
<feature type="domain" description="YjeF C-terminal" evidence="20">
    <location>
        <begin position="238"/>
        <end position="519"/>
    </location>
</feature>
<keyword evidence="8 17" id="KW-0521">NADP</keyword>
<evidence type="ECO:0000313" key="23">
    <source>
        <dbReference type="EMBL" id="SDC86232.1"/>
    </source>
</evidence>
<reference evidence="23 31" key="2">
    <citation type="submission" date="2016-10" db="EMBL/GenBank/DDBJ databases">
        <authorList>
            <person name="Varghese N."/>
            <person name="Submissions S."/>
        </authorList>
    </citation>
    <scope>NUCLEOTIDE SEQUENCE [LARGE SCALE GENOMIC DNA]</scope>
    <source>
        <strain evidence="23 31">WG10</strain>
    </source>
</reference>
<evidence type="ECO:0000256" key="19">
    <source>
        <dbReference type="PIRNR" id="PIRNR017184"/>
    </source>
</evidence>
<feature type="binding site" evidence="18">
    <location>
        <position position="135"/>
    </location>
    <ligand>
        <name>K(+)</name>
        <dbReference type="ChEBI" id="CHEBI:29103"/>
    </ligand>
</feature>
<accession>A0A1G6Q191</accession>
<feature type="binding site" evidence="17">
    <location>
        <position position="393"/>
    </location>
    <ligand>
        <name>(6S)-NADPHX</name>
        <dbReference type="ChEBI" id="CHEBI:64076"/>
    </ligand>
</feature>
<dbReference type="EMBL" id="SOAA01000010">
    <property type="protein sequence ID" value="TDS31604.1"/>
    <property type="molecule type" value="Genomic_DNA"/>
</dbReference>
<dbReference type="CDD" id="cd01171">
    <property type="entry name" value="YXKO-related"/>
    <property type="match status" value="1"/>
</dbReference>
<dbReference type="HAMAP" id="MF_01966">
    <property type="entry name" value="NADHX_epimerase"/>
    <property type="match status" value="1"/>
</dbReference>
<feature type="binding site" evidence="17">
    <location>
        <position position="460"/>
    </location>
    <ligand>
        <name>(6S)-NADPHX</name>
        <dbReference type="ChEBI" id="CHEBI:64076"/>
    </ligand>
</feature>
<evidence type="ECO:0000313" key="26">
    <source>
        <dbReference type="EMBL" id="TDX38409.1"/>
    </source>
</evidence>
<keyword evidence="5 18" id="KW-0479">Metal-binding</keyword>
<dbReference type="PROSITE" id="PS01050">
    <property type="entry name" value="YJEF_C_2"/>
    <property type="match status" value="1"/>
</dbReference>
<comment type="similarity">
    <text evidence="17">Belongs to the NnrD/CARKD family.</text>
</comment>
<comment type="catalytic activity">
    <reaction evidence="1 18 19">
        <text>(6R)-NADHX = (6S)-NADHX</text>
        <dbReference type="Rhea" id="RHEA:32215"/>
        <dbReference type="ChEBI" id="CHEBI:64074"/>
        <dbReference type="ChEBI" id="CHEBI:64075"/>
        <dbReference type="EC" id="5.1.99.6"/>
    </reaction>
</comment>
<dbReference type="PANTHER" id="PTHR12592">
    <property type="entry name" value="ATP-DEPENDENT (S)-NAD(P)H-HYDRATE DEHYDRATASE FAMILY MEMBER"/>
    <property type="match status" value="1"/>
</dbReference>
<comment type="caution">
    <text evidence="18">Lacks conserved residue(s) required for the propagation of feature annotation.</text>
</comment>
<evidence type="ECO:0000256" key="3">
    <source>
        <dbReference type="ARBA" id="ARBA00006001"/>
    </source>
</evidence>
<feature type="binding site" evidence="17">
    <location>
        <begin position="430"/>
        <end position="434"/>
    </location>
    <ligand>
        <name>AMP</name>
        <dbReference type="ChEBI" id="CHEBI:456215"/>
    </ligand>
</feature>
<sequence>MEVLTPAMMTKCDQETIEAGYPEILLMESAALGTAKLADEVIKKEMIYKKRDKIEITILVGKGNNGGDGLAAARILKNWGYKPKIILSSSRDELKGVNKKNLELAVLNKIKIYQFPDLKKEKFLTEINNSDLIIDALLGTGITGELRGNIKKIINLISQEAYDHVLTLAVDIPSGIIGKTGNTAGEALKADYTATMAAYKRGLILYPGRDYSGEVQVIDIGIQKEAIEKYGDGLKIFNQQEAKKLIPYRKNYGHKGDFGKIAVLAGSRGMTGAPLLTTKSALKSGSGLVYLLISEEIEALTSSQLEELVGIPLPSQKGIIAEKAFEKIKQFSKKVDLLAVGPGLGSNTAVQKIIKNILEQLNIPLVLDADALNVINDLKLLKNYQGELILTPHPGEMSRLIGLNISEINNNRLEIARDFAKENNLSLVLKGAATITAASDGRTYINSSGCNGMATAGSGDVLTGIVSSLKAQGMNSFEAAALAVYVHGRAGEYAAAAESNYALTAGDIIDNLAAVWNELT</sequence>
<evidence type="ECO:0000256" key="5">
    <source>
        <dbReference type="ARBA" id="ARBA00022723"/>
    </source>
</evidence>
<dbReference type="RefSeq" id="WP_089655136.1">
    <property type="nucleotide sequence ID" value="NZ_FMYT01000016.1"/>
</dbReference>
<feature type="binding site" evidence="18">
    <location>
        <begin position="139"/>
        <end position="145"/>
    </location>
    <ligand>
        <name>(6S)-NADPHX</name>
        <dbReference type="ChEBI" id="CHEBI:64076"/>
    </ligand>
</feature>
<dbReference type="Proteomes" id="UP000295472">
    <property type="component" value="Unassembled WGS sequence"/>
</dbReference>
<feature type="binding site" evidence="18">
    <location>
        <begin position="64"/>
        <end position="68"/>
    </location>
    <ligand>
        <name>(6S)-NADPHX</name>
        <dbReference type="ChEBI" id="CHEBI:64076"/>
    </ligand>
</feature>
<keyword evidence="7 17" id="KW-0067">ATP-binding</keyword>
<comment type="function">
    <text evidence="14 19">Bifunctional enzyme that catalyzes the epimerization of the S- and R-forms of NAD(P)HX and the dehydration of the S-form of NAD(P)HX at the expense of ADP, which is converted to AMP. This allows the repair of both epimers of NAD(P)HX, a damaged form of NAD(P)H that is a result of enzymatic or heat-dependent hydration.</text>
</comment>
<keyword evidence="13" id="KW-0511">Multifunctional enzyme</keyword>
<dbReference type="EMBL" id="FMYT01000016">
    <property type="protein sequence ID" value="SDC86232.1"/>
    <property type="molecule type" value="Genomic_DNA"/>
</dbReference>
<dbReference type="GO" id="GO:0046872">
    <property type="term" value="F:metal ion binding"/>
    <property type="evidence" value="ECO:0007669"/>
    <property type="project" value="UniProtKB-UniRule"/>
</dbReference>
<dbReference type="Pfam" id="PF01256">
    <property type="entry name" value="Carb_kinase"/>
    <property type="match status" value="1"/>
</dbReference>
<keyword evidence="10 17" id="KW-0520">NAD</keyword>
<gene>
    <name evidence="17" type="primary">nnrD</name>
    <name evidence="18" type="synonym">nnrE</name>
    <name evidence="25" type="ORF">BY453_1104</name>
    <name evidence="26" type="ORF">C7954_13619</name>
    <name evidence="22" type="ORF">C8C78_1214</name>
    <name evidence="23" type="ORF">SAMN04488597_11637</name>
    <name evidence="24" type="ORF">SAMN04515654_11821</name>
</gene>
<reference evidence="24 27" key="1">
    <citation type="submission" date="2016-10" db="EMBL/GenBank/DDBJ databases">
        <authorList>
            <person name="de Groot N.N."/>
        </authorList>
    </citation>
    <scope>NUCLEOTIDE SEQUENCE [LARGE SCALE GENOMIC DNA]</scope>
    <source>
        <strain evidence="24 27">WG7</strain>
    </source>
</reference>
<feature type="binding site" evidence="17">
    <location>
        <position position="459"/>
    </location>
    <ligand>
        <name>AMP</name>
        <dbReference type="ChEBI" id="CHEBI:456215"/>
    </ligand>
</feature>
<evidence type="ECO:0000256" key="15">
    <source>
        <dbReference type="ARBA" id="ARBA00048238"/>
    </source>
</evidence>
<evidence type="ECO:0000256" key="2">
    <source>
        <dbReference type="ARBA" id="ARBA00000909"/>
    </source>
</evidence>
<evidence type="ECO:0000256" key="8">
    <source>
        <dbReference type="ARBA" id="ARBA00022857"/>
    </source>
</evidence>
<dbReference type="Proteomes" id="UP000295758">
    <property type="component" value="Unassembled WGS sequence"/>
</dbReference>
<evidence type="ECO:0000313" key="28">
    <source>
        <dbReference type="Proteomes" id="UP000247389"/>
    </source>
</evidence>
<dbReference type="GO" id="GO:0005524">
    <property type="term" value="F:ATP binding"/>
    <property type="evidence" value="ECO:0007669"/>
    <property type="project" value="UniProtKB-UniRule"/>
</dbReference>
<dbReference type="GO" id="GO:0052855">
    <property type="term" value="F:ADP-dependent NAD(P)H-hydrate dehydratase activity"/>
    <property type="evidence" value="ECO:0007669"/>
    <property type="project" value="UniProtKB-UniRule"/>
</dbReference>
<evidence type="ECO:0000259" key="21">
    <source>
        <dbReference type="PROSITE" id="PS51385"/>
    </source>
</evidence>
<proteinExistence type="inferred from homology"/>
<comment type="similarity">
    <text evidence="18">Belongs to the NnrE/AIBP family.</text>
</comment>
<name>A0A1G6Q191_9FIRM</name>
<feature type="binding site" evidence="17">
    <location>
        <position position="343"/>
    </location>
    <ligand>
        <name>(6S)-NADPHX</name>
        <dbReference type="ChEBI" id="CHEBI:64076"/>
    </ligand>
</feature>
<evidence type="ECO:0000256" key="14">
    <source>
        <dbReference type="ARBA" id="ARBA00025153"/>
    </source>
</evidence>
<protein>
    <recommendedName>
        <fullName evidence="19">Bifunctional NAD(P)H-hydrate repair enzyme</fullName>
    </recommendedName>
    <alternativeName>
        <fullName evidence="19">Nicotinamide nucleotide repair protein</fullName>
    </alternativeName>
    <domain>
        <recommendedName>
            <fullName evidence="19">ADP-dependent (S)-NAD(P)H-hydrate dehydratase</fullName>
            <ecNumber evidence="19">4.2.1.136</ecNumber>
        </recommendedName>
        <alternativeName>
            <fullName evidence="19">ADP-dependent NAD(P)HX dehydratase</fullName>
        </alternativeName>
    </domain>
    <domain>
        <recommendedName>
            <fullName evidence="19">NAD(P)H-hydrate epimerase</fullName>
            <ecNumber evidence="19">5.1.99.6</ecNumber>
        </recommendedName>
    </domain>
</protein>
<dbReference type="SUPFAM" id="SSF64153">
    <property type="entry name" value="YjeF N-terminal domain-like"/>
    <property type="match status" value="1"/>
</dbReference>
<dbReference type="NCBIfam" id="TIGR00197">
    <property type="entry name" value="yjeF_nterm"/>
    <property type="match status" value="1"/>
</dbReference>
<evidence type="ECO:0000256" key="4">
    <source>
        <dbReference type="ARBA" id="ARBA00009524"/>
    </source>
</evidence>
<dbReference type="EC" id="5.1.99.6" evidence="19"/>
<evidence type="ECO:0000259" key="20">
    <source>
        <dbReference type="PROSITE" id="PS51383"/>
    </source>
</evidence>
<dbReference type="EMBL" id="QICM01000021">
    <property type="protein sequence ID" value="PXV63878.1"/>
    <property type="molecule type" value="Genomic_DNA"/>
</dbReference>
<evidence type="ECO:0000256" key="6">
    <source>
        <dbReference type="ARBA" id="ARBA00022741"/>
    </source>
</evidence>
<dbReference type="EMBL" id="FNEH01000018">
    <property type="protein sequence ID" value="SDI87791.1"/>
    <property type="molecule type" value="Genomic_DNA"/>
</dbReference>
<dbReference type="AlphaFoldDB" id="A0A1G6Q191"/>
<evidence type="ECO:0000256" key="7">
    <source>
        <dbReference type="ARBA" id="ARBA00022840"/>
    </source>
</evidence>
<comment type="cofactor">
    <cofactor evidence="17">
        <name>Mg(2+)</name>
        <dbReference type="ChEBI" id="CHEBI:18420"/>
    </cofactor>
</comment>
<dbReference type="NCBIfam" id="TIGR00196">
    <property type="entry name" value="yjeF_cterm"/>
    <property type="match status" value="1"/>
</dbReference>
<dbReference type="EMBL" id="SOEF01000036">
    <property type="protein sequence ID" value="TDX38409.1"/>
    <property type="molecule type" value="Genomic_DNA"/>
</dbReference>
<keyword evidence="9 18" id="KW-0630">Potassium</keyword>
<comment type="function">
    <text evidence="18">Catalyzes the epimerization of the S- and R-forms of NAD(P)HX, a damaged form of NAD(P)H that is a result of enzymatic or heat-dependent hydration. This is a prerequisite for the S-specific NAD(P)H-hydrate dehydratase to allow the repair of both epimers of NAD(P)HX.</text>
</comment>
<reference evidence="25 30" key="3">
    <citation type="submission" date="2019-03" db="EMBL/GenBank/DDBJ databases">
        <title>Deep subsurface shale carbon reservoir microbial communities from Ohio and West Virginia, USA.</title>
        <authorList>
            <person name="Wrighton K."/>
        </authorList>
    </citation>
    <scope>NUCLEOTIDE SEQUENCE [LARGE SCALE GENOMIC DNA]</scope>
    <source>
        <strain evidence="25 30">UTICA-S4D12</strain>
    </source>
</reference>
<evidence type="ECO:0000256" key="16">
    <source>
        <dbReference type="ARBA" id="ARBA00049209"/>
    </source>
</evidence>
<dbReference type="GO" id="GO:0052856">
    <property type="term" value="F:NAD(P)HX epimerase activity"/>
    <property type="evidence" value="ECO:0007669"/>
    <property type="project" value="UniProtKB-UniRule"/>
</dbReference>
<dbReference type="InterPro" id="IPR004443">
    <property type="entry name" value="YjeF_N_dom"/>
</dbReference>
<comment type="similarity">
    <text evidence="4 19">In the C-terminal section; belongs to the NnrD/CARKD family.</text>
</comment>
<comment type="catalytic activity">
    <reaction evidence="2 18 19">
        <text>(6R)-NADPHX = (6S)-NADPHX</text>
        <dbReference type="Rhea" id="RHEA:32227"/>
        <dbReference type="ChEBI" id="CHEBI:64076"/>
        <dbReference type="ChEBI" id="CHEBI:64077"/>
        <dbReference type="EC" id="5.1.99.6"/>
    </reaction>
</comment>
<evidence type="ECO:0000313" key="27">
    <source>
        <dbReference type="Proteomes" id="UP000198945"/>
    </source>
</evidence>
<keyword evidence="12 17" id="KW-0456">Lyase</keyword>
<dbReference type="Gene3D" id="3.40.1190.20">
    <property type="match status" value="1"/>
</dbReference>
<dbReference type="PROSITE" id="PS51385">
    <property type="entry name" value="YJEF_N"/>
    <property type="match status" value="1"/>
</dbReference>
<evidence type="ECO:0000313" key="30">
    <source>
        <dbReference type="Proteomes" id="UP000295758"/>
    </source>
</evidence>
<evidence type="ECO:0000313" key="29">
    <source>
        <dbReference type="Proteomes" id="UP000295472"/>
    </source>
</evidence>
<organism evidence="23 31">
    <name type="scientific">Halanaerobium congolense</name>
    <dbReference type="NCBI Taxonomy" id="54121"/>
    <lineage>
        <taxon>Bacteria</taxon>
        <taxon>Bacillati</taxon>
        <taxon>Bacillota</taxon>
        <taxon>Clostridia</taxon>
        <taxon>Halanaerobiales</taxon>
        <taxon>Halanaerobiaceae</taxon>
        <taxon>Halanaerobium</taxon>
    </lineage>
</organism>
<feature type="binding site" evidence="18">
    <location>
        <position position="174"/>
    </location>
    <ligand>
        <name>K(+)</name>
        <dbReference type="ChEBI" id="CHEBI:29103"/>
    </ligand>
</feature>
<evidence type="ECO:0000256" key="11">
    <source>
        <dbReference type="ARBA" id="ARBA00023235"/>
    </source>
</evidence>
<dbReference type="InterPro" id="IPR030677">
    <property type="entry name" value="Nnr"/>
</dbReference>
<dbReference type="InterPro" id="IPR036652">
    <property type="entry name" value="YjeF_N_dom_sf"/>
</dbReference>
<dbReference type="Proteomes" id="UP000324896">
    <property type="component" value="Unassembled WGS sequence"/>
</dbReference>
<comment type="subunit">
    <text evidence="17">Homotetramer.</text>
</comment>
<keyword evidence="11 18" id="KW-0413">Isomerase</keyword>
<reference evidence="26 29" key="4">
    <citation type="submission" date="2019-03" db="EMBL/GenBank/DDBJ databases">
        <title>Subsurface microbial communities from deep shales in Ohio and West Virginia, USA.</title>
        <authorList>
            <person name="Wrighton K."/>
        </authorList>
    </citation>
    <scope>NUCLEOTIDE SEQUENCE [LARGE SCALE GENOMIC DNA]</scope>
    <source>
        <strain evidence="26 29">DSMZ 11287</strain>
        <strain evidence="22 28">MSL28</strain>
    </source>
</reference>
<feature type="binding site" evidence="18">
    <location>
        <position position="65"/>
    </location>
    <ligand>
        <name>K(+)</name>
        <dbReference type="ChEBI" id="CHEBI:29103"/>
    </ligand>
</feature>
<dbReference type="SUPFAM" id="SSF53613">
    <property type="entry name" value="Ribokinase-like"/>
    <property type="match status" value="1"/>
</dbReference>
<dbReference type="Proteomes" id="UP000247389">
    <property type="component" value="Unassembled WGS sequence"/>
</dbReference>
<feature type="binding site" evidence="17">
    <location>
        <position position="273"/>
    </location>
    <ligand>
        <name>(6S)-NADPHX</name>
        <dbReference type="ChEBI" id="CHEBI:64076"/>
    </ligand>
</feature>
<dbReference type="EC" id="4.2.1.136" evidence="19"/>
<dbReference type="InterPro" id="IPR029056">
    <property type="entry name" value="Ribokinase-like"/>
</dbReference>
<dbReference type="Proteomes" id="UP000198945">
    <property type="component" value="Unassembled WGS sequence"/>
</dbReference>
<dbReference type="Pfam" id="PF03853">
    <property type="entry name" value="YjeF_N"/>
    <property type="match status" value="1"/>
</dbReference>
<dbReference type="PROSITE" id="PS51383">
    <property type="entry name" value="YJEF_C_3"/>
    <property type="match status" value="1"/>
</dbReference>
<comment type="function">
    <text evidence="17">Catalyzes the dehydration of the S-form of NAD(P)HX at the expense of ADP, which is converted to AMP. Together with NAD(P)HX epimerase, which catalyzes the epimerization of the S- and R-forms, the enzyme allows the repair of both epimers of NAD(P)HX, a damaged form of NAD(P)H that is a result of enzymatic or heat-dependent hydration.</text>
</comment>
<feature type="domain" description="YjeF N-terminal" evidence="21">
    <location>
        <begin position="9"/>
        <end position="228"/>
    </location>
</feature>
<evidence type="ECO:0000256" key="1">
    <source>
        <dbReference type="ARBA" id="ARBA00000013"/>
    </source>
</evidence>
<evidence type="ECO:0000313" key="25">
    <source>
        <dbReference type="EMBL" id="TDS31604.1"/>
    </source>
</evidence>
<comment type="cofactor">
    <cofactor evidence="18 19">
        <name>K(+)</name>
        <dbReference type="ChEBI" id="CHEBI:29103"/>
    </cofactor>
    <text evidence="18 19">Binds 1 potassium ion per subunit.</text>
</comment>
<feature type="binding site" evidence="18">
    <location>
        <position position="171"/>
    </location>
    <ligand>
        <name>(6S)-NADPHX</name>
        <dbReference type="ChEBI" id="CHEBI:64076"/>
    </ligand>
</feature>
<evidence type="ECO:0000313" key="22">
    <source>
        <dbReference type="EMBL" id="PXV63878.1"/>
    </source>
</evidence>
<evidence type="ECO:0000256" key="18">
    <source>
        <dbReference type="HAMAP-Rule" id="MF_01966"/>
    </source>
</evidence>
<evidence type="ECO:0000256" key="17">
    <source>
        <dbReference type="HAMAP-Rule" id="MF_01965"/>
    </source>
</evidence>
<evidence type="ECO:0000256" key="10">
    <source>
        <dbReference type="ARBA" id="ARBA00023027"/>
    </source>
</evidence>
<evidence type="ECO:0000256" key="12">
    <source>
        <dbReference type="ARBA" id="ARBA00023239"/>
    </source>
</evidence>
<keyword evidence="6 17" id="KW-0547">Nucleotide-binding</keyword>
<comment type="similarity">
    <text evidence="3 19">In the N-terminal section; belongs to the NnrE/AIBP family.</text>
</comment>
<dbReference type="GO" id="GO:0046496">
    <property type="term" value="P:nicotinamide nucleotide metabolic process"/>
    <property type="evidence" value="ECO:0007669"/>
    <property type="project" value="UniProtKB-UniRule"/>
</dbReference>
<dbReference type="PANTHER" id="PTHR12592:SF0">
    <property type="entry name" value="ATP-DEPENDENT (S)-NAD(P)H-HYDRATE DEHYDRATASE"/>
    <property type="match status" value="1"/>
</dbReference>
<evidence type="ECO:0000313" key="31">
    <source>
        <dbReference type="Proteomes" id="UP000324896"/>
    </source>
</evidence>
<dbReference type="GeneID" id="57013698"/>
<dbReference type="HAMAP" id="MF_01965">
    <property type="entry name" value="NADHX_dehydratase"/>
    <property type="match status" value="1"/>
</dbReference>
<evidence type="ECO:0000256" key="13">
    <source>
        <dbReference type="ARBA" id="ARBA00023268"/>
    </source>
</evidence>
<comment type="catalytic activity">
    <reaction evidence="16 17 19">
        <text>(6S)-NADPHX + ADP = AMP + phosphate + NADPH + H(+)</text>
        <dbReference type="Rhea" id="RHEA:32235"/>
        <dbReference type="ChEBI" id="CHEBI:15378"/>
        <dbReference type="ChEBI" id="CHEBI:43474"/>
        <dbReference type="ChEBI" id="CHEBI:57783"/>
        <dbReference type="ChEBI" id="CHEBI:64076"/>
        <dbReference type="ChEBI" id="CHEBI:456215"/>
        <dbReference type="ChEBI" id="CHEBI:456216"/>
        <dbReference type="EC" id="4.2.1.136"/>
    </reaction>
</comment>
<comment type="catalytic activity">
    <reaction evidence="15 17 19">
        <text>(6S)-NADHX + ADP = AMP + phosphate + NADH + H(+)</text>
        <dbReference type="Rhea" id="RHEA:32223"/>
        <dbReference type="ChEBI" id="CHEBI:15378"/>
        <dbReference type="ChEBI" id="CHEBI:43474"/>
        <dbReference type="ChEBI" id="CHEBI:57945"/>
        <dbReference type="ChEBI" id="CHEBI:64074"/>
        <dbReference type="ChEBI" id="CHEBI:456215"/>
        <dbReference type="ChEBI" id="CHEBI:456216"/>
        <dbReference type="EC" id="4.2.1.136"/>
    </reaction>
</comment>
<dbReference type="GO" id="GO:0110051">
    <property type="term" value="P:metabolite repair"/>
    <property type="evidence" value="ECO:0007669"/>
    <property type="project" value="TreeGrafter"/>
</dbReference>
<dbReference type="Gene3D" id="3.40.50.10260">
    <property type="entry name" value="YjeF N-terminal domain"/>
    <property type="match status" value="1"/>
</dbReference>
<dbReference type="PIRSF" id="PIRSF017184">
    <property type="entry name" value="Nnr"/>
    <property type="match status" value="1"/>
</dbReference>
<dbReference type="InterPro" id="IPR000631">
    <property type="entry name" value="CARKD"/>
</dbReference>
<dbReference type="InterPro" id="IPR017953">
    <property type="entry name" value="Carbohydrate_kinase_pred_CS"/>
</dbReference>
<evidence type="ECO:0000313" key="24">
    <source>
        <dbReference type="EMBL" id="SDI87791.1"/>
    </source>
</evidence>